<gene>
    <name evidence="2" type="ORF">LTR69_007747</name>
</gene>
<keyword evidence="3" id="KW-1185">Reference proteome</keyword>
<sequence>MGIIKTAMMSGAAMYGVNKLARTQESRQSRVVERETPRPEQHDPEYRAWLEWRSRQGAGSPITEGQVGGSQNEAPQRQLFNYDANFDPRYEYLDFDRRQSQQRPQYQSIEDHTQRATGFVDDGVTSHSNHAGPFDLNALVGQGMSLMQTGGKGSKGDLVGKFVHK</sequence>
<evidence type="ECO:0000313" key="3">
    <source>
        <dbReference type="Proteomes" id="UP001345691"/>
    </source>
</evidence>
<comment type="caution">
    <text evidence="2">The sequence shown here is derived from an EMBL/GenBank/DDBJ whole genome shotgun (WGS) entry which is preliminary data.</text>
</comment>
<name>A0ABR0J5N0_9EURO</name>
<reference evidence="2 3" key="1">
    <citation type="submission" date="2023-08" db="EMBL/GenBank/DDBJ databases">
        <title>Black Yeasts Isolated from many extreme environments.</title>
        <authorList>
            <person name="Coleine C."/>
            <person name="Stajich J.E."/>
            <person name="Selbmann L."/>
        </authorList>
    </citation>
    <scope>NUCLEOTIDE SEQUENCE [LARGE SCALE GENOMIC DNA]</scope>
    <source>
        <strain evidence="2 3">CCFEE 6328</strain>
    </source>
</reference>
<evidence type="ECO:0000313" key="2">
    <source>
        <dbReference type="EMBL" id="KAK5057109.1"/>
    </source>
</evidence>
<dbReference type="EMBL" id="JAVRRF010000017">
    <property type="protein sequence ID" value="KAK5057109.1"/>
    <property type="molecule type" value="Genomic_DNA"/>
</dbReference>
<protein>
    <submittedName>
        <fullName evidence="2">Uncharacterized protein</fullName>
    </submittedName>
</protein>
<evidence type="ECO:0000256" key="1">
    <source>
        <dbReference type="SAM" id="MobiDB-lite"/>
    </source>
</evidence>
<organism evidence="2 3">
    <name type="scientific">Exophiala sideris</name>
    <dbReference type="NCBI Taxonomy" id="1016849"/>
    <lineage>
        <taxon>Eukaryota</taxon>
        <taxon>Fungi</taxon>
        <taxon>Dikarya</taxon>
        <taxon>Ascomycota</taxon>
        <taxon>Pezizomycotina</taxon>
        <taxon>Eurotiomycetes</taxon>
        <taxon>Chaetothyriomycetidae</taxon>
        <taxon>Chaetothyriales</taxon>
        <taxon>Herpotrichiellaceae</taxon>
        <taxon>Exophiala</taxon>
    </lineage>
</organism>
<feature type="region of interest" description="Disordered" evidence="1">
    <location>
        <begin position="23"/>
        <end position="46"/>
    </location>
</feature>
<proteinExistence type="predicted"/>
<feature type="region of interest" description="Disordered" evidence="1">
    <location>
        <begin position="57"/>
        <end position="76"/>
    </location>
</feature>
<dbReference type="Proteomes" id="UP001345691">
    <property type="component" value="Unassembled WGS sequence"/>
</dbReference>
<accession>A0ABR0J5N0</accession>